<reference evidence="1 2" key="1">
    <citation type="submission" date="2015-02" db="EMBL/GenBank/DDBJ databases">
        <authorList>
            <person name="Slaby B."/>
            <person name="Hentschel U."/>
        </authorList>
    </citation>
    <scope>NUCLEOTIDE SEQUENCE [LARGE SCALE GENOMIC DNA]</scope>
    <source>
        <strain evidence="1">15L</strain>
    </source>
</reference>
<dbReference type="Proteomes" id="UP000035037">
    <property type="component" value="Unassembled WGS sequence"/>
</dbReference>
<organism evidence="1 2">
    <name type="scientific">Candidatus Synechococcus spongiarum 15L</name>
    <dbReference type="NCBI Taxonomy" id="1608419"/>
    <lineage>
        <taxon>Bacteria</taxon>
        <taxon>Bacillati</taxon>
        <taxon>Cyanobacteriota</taxon>
        <taxon>Cyanophyceae</taxon>
        <taxon>Synechococcales</taxon>
        <taxon>Synechococcaceae</taxon>
        <taxon>Synechococcus</taxon>
    </lineage>
</organism>
<comment type="caution">
    <text evidence="1">The sequence shown here is derived from an EMBL/GenBank/DDBJ whole genome shotgun (WGS) entry which is preliminary data.</text>
</comment>
<protein>
    <submittedName>
        <fullName evidence="1">Beta-lactamase</fullName>
    </submittedName>
</protein>
<sequence>MRVTYFGANGWQLGFPDLNVLLDPWLVGPLCFGNSPWLFSSRFLQDWPIPPAIDLVLLTQGLPDHTHPPTLKKLERSIPVVGSVAAAKVTRTLGFTQVTALAPGQSHRHPSGSGDHLTITATAGAAVPGQENGFLLQHPDGRLYVEPHGFLDSTLPPQQLDAVITPVVDLGLPLVGAFVQGQTVLPQLLERFHPRWVLASTTGGRTQDSGLLPLLLRSRGSIATATILLDNCAPRTRLLDPEPGCCYPLPPS</sequence>
<dbReference type="EMBL" id="JYFQ01000020">
    <property type="protein sequence ID" value="KKZ14466.1"/>
    <property type="molecule type" value="Genomic_DNA"/>
</dbReference>
<name>A0A0G8AZ71_9SYNE</name>
<dbReference type="AlphaFoldDB" id="A0A0G8AZ71"/>
<dbReference type="InterPro" id="IPR036866">
    <property type="entry name" value="RibonucZ/Hydroxyglut_hydro"/>
</dbReference>
<dbReference type="PATRIC" id="fig|1608419.3.peg.1117"/>
<dbReference type="PANTHER" id="PTHR36142">
    <property type="entry name" value="METALLO-HYDROLASE/OXIDOREDUCTASE SUPERFAMILY PROTEIN"/>
    <property type="match status" value="1"/>
</dbReference>
<accession>A0A0G8AZ71</accession>
<evidence type="ECO:0000313" key="1">
    <source>
        <dbReference type="EMBL" id="KKZ14466.1"/>
    </source>
</evidence>
<gene>
    <name evidence="1" type="ORF">TQ37_01105</name>
</gene>
<dbReference type="PANTHER" id="PTHR36142:SF2">
    <property type="entry name" value="METALLO-HYDROLASE_OXIDOREDUCTASE SUPERFAMILY PROTEIN"/>
    <property type="match status" value="1"/>
</dbReference>
<proteinExistence type="predicted"/>
<dbReference type="Gene3D" id="3.60.15.10">
    <property type="entry name" value="Ribonuclease Z/Hydroxyacylglutathione hydrolase-like"/>
    <property type="match status" value="1"/>
</dbReference>
<evidence type="ECO:0000313" key="2">
    <source>
        <dbReference type="Proteomes" id="UP000035037"/>
    </source>
</evidence>
<dbReference type="Pfam" id="PF13483">
    <property type="entry name" value="Lactamase_B_3"/>
    <property type="match status" value="1"/>
</dbReference>
<dbReference type="SUPFAM" id="SSF56281">
    <property type="entry name" value="Metallo-hydrolase/oxidoreductase"/>
    <property type="match status" value="1"/>
</dbReference>
<reference evidence="1 2" key="2">
    <citation type="submission" date="2015-05" db="EMBL/GenBank/DDBJ databases">
        <title>Lifestyle Evolution in Cyanobacterial Symbionts of Sponges.</title>
        <authorList>
            <person name="Burgsdorf I."/>
            <person name="Slaby B.M."/>
            <person name="Handley K.M."/>
            <person name="Haber M."/>
            <person name="Blom J."/>
            <person name="Marshall C.W."/>
            <person name="Gilbert J.A."/>
            <person name="Hentschel U."/>
            <person name="Steindler L."/>
        </authorList>
    </citation>
    <scope>NUCLEOTIDE SEQUENCE [LARGE SCALE GENOMIC DNA]</scope>
    <source>
        <strain evidence="1">15L</strain>
    </source>
</reference>